<dbReference type="PROSITE" id="PS51278">
    <property type="entry name" value="GATASE_TYPE_2"/>
    <property type="match status" value="1"/>
</dbReference>
<proteinExistence type="inferred from homology"/>
<accession>A0ABT1SLV0</accession>
<dbReference type="Pfam" id="PF00733">
    <property type="entry name" value="Asn_synthase"/>
    <property type="match status" value="1"/>
</dbReference>
<dbReference type="EMBL" id="JANGCH010000011">
    <property type="protein sequence ID" value="MCQ5122199.1"/>
    <property type="molecule type" value="Genomic_DNA"/>
</dbReference>
<dbReference type="Proteomes" id="UP001524435">
    <property type="component" value="Unassembled WGS sequence"/>
</dbReference>
<evidence type="ECO:0000313" key="10">
    <source>
        <dbReference type="Proteomes" id="UP001524435"/>
    </source>
</evidence>
<comment type="caution">
    <text evidence="9">The sequence shown here is derived from an EMBL/GenBank/DDBJ whole genome shotgun (WGS) entry which is preliminary data.</text>
</comment>
<dbReference type="Gene3D" id="3.60.20.10">
    <property type="entry name" value="Glutamine Phosphoribosylpyrophosphate, subunit 1, domain 1"/>
    <property type="match status" value="1"/>
</dbReference>
<dbReference type="SUPFAM" id="SSF56235">
    <property type="entry name" value="N-terminal nucleophile aminohydrolases (Ntn hydrolases)"/>
    <property type="match status" value="1"/>
</dbReference>
<keyword evidence="4" id="KW-0547">Nucleotide-binding</keyword>
<dbReference type="PANTHER" id="PTHR43284">
    <property type="entry name" value="ASPARAGINE SYNTHETASE (GLUTAMINE-HYDROLYZING)"/>
    <property type="match status" value="1"/>
</dbReference>
<comment type="pathway">
    <text evidence="1">Amino-acid biosynthesis; L-asparagine biosynthesis; L-asparagine from L-aspartate (L-Gln route): step 1/1.</text>
</comment>
<dbReference type="Gene3D" id="3.40.50.620">
    <property type="entry name" value="HUPs"/>
    <property type="match status" value="1"/>
</dbReference>
<dbReference type="Pfam" id="PF13537">
    <property type="entry name" value="GATase_7"/>
    <property type="match status" value="1"/>
</dbReference>
<dbReference type="InterPro" id="IPR014729">
    <property type="entry name" value="Rossmann-like_a/b/a_fold"/>
</dbReference>
<dbReference type="InterPro" id="IPR029055">
    <property type="entry name" value="Ntn_hydrolases_N"/>
</dbReference>
<evidence type="ECO:0000256" key="1">
    <source>
        <dbReference type="ARBA" id="ARBA00005187"/>
    </source>
</evidence>
<evidence type="ECO:0000256" key="5">
    <source>
        <dbReference type="ARBA" id="ARBA00022840"/>
    </source>
</evidence>
<dbReference type="InterPro" id="IPR017932">
    <property type="entry name" value="GATase_2_dom"/>
</dbReference>
<evidence type="ECO:0000259" key="8">
    <source>
        <dbReference type="PROSITE" id="PS51278"/>
    </source>
</evidence>
<dbReference type="PANTHER" id="PTHR43284:SF1">
    <property type="entry name" value="ASPARAGINE SYNTHETASE"/>
    <property type="match status" value="1"/>
</dbReference>
<gene>
    <name evidence="9" type="ORF">NE663_08010</name>
</gene>
<dbReference type="InterPro" id="IPR006426">
    <property type="entry name" value="Asn_synth_AEB"/>
</dbReference>
<dbReference type="SUPFAM" id="SSF52402">
    <property type="entry name" value="Adenine nucleotide alpha hydrolases-like"/>
    <property type="match status" value="1"/>
</dbReference>
<dbReference type="InterPro" id="IPR051786">
    <property type="entry name" value="ASN_synthetase/amidase"/>
</dbReference>
<reference evidence="9 10" key="1">
    <citation type="submission" date="2022-06" db="EMBL/GenBank/DDBJ databases">
        <title>Isolation of gut microbiota from human fecal samples.</title>
        <authorList>
            <person name="Pamer E.G."/>
            <person name="Barat B."/>
            <person name="Waligurski E."/>
            <person name="Medina S."/>
            <person name="Paddock L."/>
            <person name="Mostad J."/>
        </authorList>
    </citation>
    <scope>NUCLEOTIDE SEQUENCE [LARGE SCALE GENOMIC DNA]</scope>
    <source>
        <strain evidence="9 10">DFI.6.1</strain>
    </source>
</reference>
<dbReference type="InterPro" id="IPR001962">
    <property type="entry name" value="Asn_synthase"/>
</dbReference>
<dbReference type="EC" id="6.3.5.4" evidence="3"/>
<evidence type="ECO:0000313" key="9">
    <source>
        <dbReference type="EMBL" id="MCQ5122199.1"/>
    </source>
</evidence>
<comment type="similarity">
    <text evidence="2">Belongs to the asparagine synthetase family.</text>
</comment>
<dbReference type="CDD" id="cd01991">
    <property type="entry name" value="Asn_synthase_B_C"/>
    <property type="match status" value="1"/>
</dbReference>
<keyword evidence="6" id="KW-0028">Amino-acid biosynthesis</keyword>
<evidence type="ECO:0000256" key="2">
    <source>
        <dbReference type="ARBA" id="ARBA00005752"/>
    </source>
</evidence>
<name>A0ABT1SLV0_9FIRM</name>
<sequence>MNGFLFATKAMLKDKRPIVQSKAGNFCGFEAYGNIHFAIDGTLFNEAELLEQTQTTTLPEAIYCGWQKWGEDLVSHMRGAFAFALFDESTFYFAKDALGLHPLYYGMKDGFFCGSDINQLYEMGLFEPVVDRDGLTQLFAIGPAMDEHQTLYRDVRMPAMGEYGVYQLKSGQVETHVYYELRACRHADTFEQTVQKVRDLITASIHEQLPYVQGSLLSGGLDSSILCAVGAKQEGFRTYALDYEGNSEHFVGNTFQVSLDAHYIDLMVKRFGFPHQLFTISQQTLCDEVANACLKRGFPGMADVDASMLWLFQRIKEDGVHAVFSGECSDEAFCGYPWEYREELQCDTFPWTRYSTDRVRLLHEDLKDLPLAEYAKKRYDQTVAKVQRLAEDSEADYRARVHTMLVVHWFMQTLTVRQATMSDGAGLRVFAPFADPRIFDYAYNIPWTMKFADGEEKGILRKAFAEALPDAILHRKKNPYPKTHHPHYAKLIAAKLKEACADPDSVLHQLFDAQKLHALIESGGESYQQPWYGQLMSGPQLLAYLYQIHVWANHYQVRIEK</sequence>
<comment type="catalytic activity">
    <reaction evidence="7">
        <text>L-aspartate + L-glutamine + ATP + H2O = L-asparagine + L-glutamate + AMP + diphosphate + H(+)</text>
        <dbReference type="Rhea" id="RHEA:12228"/>
        <dbReference type="ChEBI" id="CHEBI:15377"/>
        <dbReference type="ChEBI" id="CHEBI:15378"/>
        <dbReference type="ChEBI" id="CHEBI:29985"/>
        <dbReference type="ChEBI" id="CHEBI:29991"/>
        <dbReference type="ChEBI" id="CHEBI:30616"/>
        <dbReference type="ChEBI" id="CHEBI:33019"/>
        <dbReference type="ChEBI" id="CHEBI:58048"/>
        <dbReference type="ChEBI" id="CHEBI:58359"/>
        <dbReference type="ChEBI" id="CHEBI:456215"/>
        <dbReference type="EC" id="6.3.5.4"/>
    </reaction>
</comment>
<evidence type="ECO:0000256" key="6">
    <source>
        <dbReference type="ARBA" id="ARBA00022888"/>
    </source>
</evidence>
<feature type="domain" description="Glutamine amidotransferase type-2" evidence="8">
    <location>
        <begin position="1"/>
        <end position="169"/>
    </location>
</feature>
<keyword evidence="6" id="KW-0061">Asparagine biosynthesis</keyword>
<keyword evidence="10" id="KW-1185">Reference proteome</keyword>
<keyword evidence="5" id="KW-0067">ATP-binding</keyword>
<evidence type="ECO:0000256" key="3">
    <source>
        <dbReference type="ARBA" id="ARBA00012737"/>
    </source>
</evidence>
<evidence type="ECO:0000256" key="4">
    <source>
        <dbReference type="ARBA" id="ARBA00022741"/>
    </source>
</evidence>
<organism evidence="9 10">
    <name type="scientific">Massilicoli timonensis</name>
    <dbReference type="NCBI Taxonomy" id="2015901"/>
    <lineage>
        <taxon>Bacteria</taxon>
        <taxon>Bacillati</taxon>
        <taxon>Bacillota</taxon>
        <taxon>Erysipelotrichia</taxon>
        <taxon>Erysipelotrichales</taxon>
        <taxon>Erysipelotrichaceae</taxon>
        <taxon>Massilicoli</taxon>
    </lineage>
</organism>
<evidence type="ECO:0000256" key="7">
    <source>
        <dbReference type="ARBA" id="ARBA00048741"/>
    </source>
</evidence>
<protein>
    <recommendedName>
        <fullName evidence="3">asparagine synthase (glutamine-hydrolyzing)</fullName>
        <ecNumber evidence="3">6.3.5.4</ecNumber>
    </recommendedName>
</protein>
<dbReference type="RefSeq" id="WP_256198074.1">
    <property type="nucleotide sequence ID" value="NZ_CANTYB010000008.1"/>
</dbReference>
<dbReference type="PIRSF" id="PIRSF001589">
    <property type="entry name" value="Asn_synthetase_glu-h"/>
    <property type="match status" value="1"/>
</dbReference>